<dbReference type="Pfam" id="PF00002">
    <property type="entry name" value="7tm_2"/>
    <property type="match status" value="1"/>
</dbReference>
<dbReference type="InterPro" id="IPR000832">
    <property type="entry name" value="GPCR_2_secretin-like"/>
</dbReference>
<dbReference type="PRINTS" id="PR00249">
    <property type="entry name" value="GPCRSECRETIN"/>
</dbReference>
<protein>
    <recommendedName>
        <fullName evidence="10">G-protein coupled receptors family 2 profile 2 domain-containing protein</fullName>
    </recommendedName>
</protein>
<keyword evidence="8" id="KW-0325">Glycoprotein</keyword>
<evidence type="ECO:0000259" key="10">
    <source>
        <dbReference type="PROSITE" id="PS50261"/>
    </source>
</evidence>
<feature type="domain" description="G-protein coupled receptors family 2 profile 2" evidence="10">
    <location>
        <begin position="33"/>
        <end position="291"/>
    </location>
</feature>
<comment type="subcellular location">
    <subcellularLocation>
        <location evidence="1">Membrane</location>
        <topology evidence="1">Multi-pass membrane protein</topology>
    </subcellularLocation>
</comment>
<keyword evidence="5 9" id="KW-1133">Transmembrane helix</keyword>
<dbReference type="Gene3D" id="1.20.1070.10">
    <property type="entry name" value="Rhodopsin 7-helix transmembrane proteins"/>
    <property type="match status" value="1"/>
</dbReference>
<dbReference type="PRINTS" id="PR01695">
    <property type="entry name" value="IGHEPTARCPTR"/>
</dbReference>
<dbReference type="InterPro" id="IPR017981">
    <property type="entry name" value="GPCR_2-like_7TM"/>
</dbReference>
<keyword evidence="6 9" id="KW-0472">Membrane</keyword>
<dbReference type="InterPro" id="IPR008078">
    <property type="entry name" value="GPCR_2_Ig-hepta-like_rcpt"/>
</dbReference>
<evidence type="ECO:0000256" key="7">
    <source>
        <dbReference type="ARBA" id="ARBA00023157"/>
    </source>
</evidence>
<feature type="transmembrane region" description="Helical" evidence="9">
    <location>
        <begin position="148"/>
        <end position="172"/>
    </location>
</feature>
<feature type="transmembrane region" description="Helical" evidence="9">
    <location>
        <begin position="270"/>
        <end position="289"/>
    </location>
</feature>
<evidence type="ECO:0000256" key="2">
    <source>
        <dbReference type="ARBA" id="ARBA00007343"/>
    </source>
</evidence>
<sequence length="316" mass="35281">MGGPFPEGSVSLPGAVTLQGAVALQAPPGSIDTGIITYIGLGVSFACLLATLIIETIIWKSVVKKDTVYMRHVCLVNIAVSLLLADIWFLINRANSDFIKPILYFLDLASNVLIFFFFMCFSFWILVIGLFLFYRVIFILHKMSRKAVLIAAFSVGYGCPLLISVILVTSVVPREAFASGNFTWFETSRTRVVLSFLLPVLTISFLNLIILLVVIYKLVRSPKGMKRTISSRKIIIQIINITAVLTPVSSVTWGISLGMFLDNGNVTLQWVYFAFHAFQGVFILLFNVLPNKRAREALRGLWSNCRLSKQKEIEVK</sequence>
<dbReference type="GO" id="GO:0007166">
    <property type="term" value="P:cell surface receptor signaling pathway"/>
    <property type="evidence" value="ECO:0007669"/>
    <property type="project" value="InterPro"/>
</dbReference>
<feature type="transmembrane region" description="Helical" evidence="9">
    <location>
        <begin position="192"/>
        <end position="214"/>
    </location>
</feature>
<dbReference type="EMBL" id="CM004475">
    <property type="protein sequence ID" value="OCT79059.1"/>
    <property type="molecule type" value="Genomic_DNA"/>
</dbReference>
<keyword evidence="7" id="KW-1015">Disulfide bond</keyword>
<evidence type="ECO:0000256" key="9">
    <source>
        <dbReference type="SAM" id="Phobius"/>
    </source>
</evidence>
<dbReference type="GO" id="GO:0016020">
    <property type="term" value="C:membrane"/>
    <property type="evidence" value="ECO:0007669"/>
    <property type="project" value="UniProtKB-SubCell"/>
</dbReference>
<evidence type="ECO:0000256" key="6">
    <source>
        <dbReference type="ARBA" id="ARBA00023136"/>
    </source>
</evidence>
<keyword evidence="4" id="KW-0732">Signal</keyword>
<proteinExistence type="inferred from homology"/>
<dbReference type="FunFam" id="1.20.1070.10:FF:000058">
    <property type="entry name" value="Adhesion G protein-coupled receptor F5"/>
    <property type="match status" value="1"/>
</dbReference>
<evidence type="ECO:0000313" key="12">
    <source>
        <dbReference type="Proteomes" id="UP000694892"/>
    </source>
</evidence>
<dbReference type="OMA" id="RWKESRT"/>
<organism evidence="11 12">
    <name type="scientific">Xenopus laevis</name>
    <name type="common">African clawed frog</name>
    <dbReference type="NCBI Taxonomy" id="8355"/>
    <lineage>
        <taxon>Eukaryota</taxon>
        <taxon>Metazoa</taxon>
        <taxon>Chordata</taxon>
        <taxon>Craniata</taxon>
        <taxon>Vertebrata</taxon>
        <taxon>Euteleostomi</taxon>
        <taxon>Amphibia</taxon>
        <taxon>Batrachia</taxon>
        <taxon>Anura</taxon>
        <taxon>Pipoidea</taxon>
        <taxon>Pipidae</taxon>
        <taxon>Xenopodinae</taxon>
        <taxon>Xenopus</taxon>
        <taxon>Xenopus</taxon>
    </lineage>
</organism>
<dbReference type="InterPro" id="IPR051587">
    <property type="entry name" value="Adhesion_GPCR"/>
</dbReference>
<dbReference type="PANTHER" id="PTHR45813">
    <property type="entry name" value="IG-LIKE DOMAIN-CONTAINING PROTEIN"/>
    <property type="match status" value="1"/>
</dbReference>
<dbReference type="GO" id="GO:0004930">
    <property type="term" value="F:G protein-coupled receptor activity"/>
    <property type="evidence" value="ECO:0007669"/>
    <property type="project" value="InterPro"/>
</dbReference>
<evidence type="ECO:0000256" key="3">
    <source>
        <dbReference type="ARBA" id="ARBA00022692"/>
    </source>
</evidence>
<evidence type="ECO:0000256" key="1">
    <source>
        <dbReference type="ARBA" id="ARBA00004141"/>
    </source>
</evidence>
<dbReference type="Proteomes" id="UP000694892">
    <property type="component" value="Chromosome 5S"/>
</dbReference>
<comment type="similarity">
    <text evidence="2">Belongs to the G-protein coupled receptor 2 family. Adhesion G-protein coupled receptor (ADGR) subfamily.</text>
</comment>
<reference evidence="12" key="1">
    <citation type="journal article" date="2016" name="Nature">
        <title>Genome evolution in the allotetraploid frog Xenopus laevis.</title>
        <authorList>
            <person name="Session A.M."/>
            <person name="Uno Y."/>
            <person name="Kwon T."/>
            <person name="Chapman J.A."/>
            <person name="Toyoda A."/>
            <person name="Takahashi S."/>
            <person name="Fukui A."/>
            <person name="Hikosaka A."/>
            <person name="Suzuki A."/>
            <person name="Kondo M."/>
            <person name="van Heeringen S.J."/>
            <person name="Quigley I."/>
            <person name="Heinz S."/>
            <person name="Ogino H."/>
            <person name="Ochi H."/>
            <person name="Hellsten U."/>
            <person name="Lyons J.B."/>
            <person name="Simakov O."/>
            <person name="Putnam N."/>
            <person name="Stites J."/>
            <person name="Kuroki Y."/>
            <person name="Tanaka T."/>
            <person name="Michiue T."/>
            <person name="Watanabe M."/>
            <person name="Bogdanovic O."/>
            <person name="Lister R."/>
            <person name="Georgiou G."/>
            <person name="Paranjpe S.S."/>
            <person name="van Kruijsbergen I."/>
            <person name="Shu S."/>
            <person name="Carlson J."/>
            <person name="Kinoshita T."/>
            <person name="Ohta Y."/>
            <person name="Mawaribuchi S."/>
            <person name="Jenkins J."/>
            <person name="Grimwood J."/>
            <person name="Schmutz J."/>
            <person name="Mitros T."/>
            <person name="Mozaffari S.V."/>
            <person name="Suzuki Y."/>
            <person name="Haramoto Y."/>
            <person name="Yamamoto T.S."/>
            <person name="Takagi C."/>
            <person name="Heald R."/>
            <person name="Miller K."/>
            <person name="Haudenschild C."/>
            <person name="Kitzman J."/>
            <person name="Nakayama T."/>
            <person name="Izutsu Y."/>
            <person name="Robert J."/>
            <person name="Fortriede J."/>
            <person name="Burns K."/>
            <person name="Lotay V."/>
            <person name="Karimi K."/>
            <person name="Yasuoka Y."/>
            <person name="Dichmann D.S."/>
            <person name="Flajnik M.F."/>
            <person name="Houston D.W."/>
            <person name="Shendure J."/>
            <person name="DuPasquier L."/>
            <person name="Vize P.D."/>
            <person name="Zorn A.M."/>
            <person name="Ito M."/>
            <person name="Marcotte E.M."/>
            <person name="Wallingford J.B."/>
            <person name="Ito Y."/>
            <person name="Asashima M."/>
            <person name="Ueno N."/>
            <person name="Matsuda Y."/>
            <person name="Veenstra G.J."/>
            <person name="Fujiyama A."/>
            <person name="Harland R.M."/>
            <person name="Taira M."/>
            <person name="Rokhsar D.S."/>
        </authorList>
    </citation>
    <scope>NUCLEOTIDE SEQUENCE [LARGE SCALE GENOMIC DNA]</scope>
    <source>
        <strain evidence="12">J</strain>
    </source>
</reference>
<dbReference type="PANTHER" id="PTHR45813:SF11">
    <property type="entry name" value="ADHESION G PROTEIN-COUPLED RECEPTOR F5-LIKE"/>
    <property type="match status" value="1"/>
</dbReference>
<dbReference type="GO" id="GO:0007189">
    <property type="term" value="P:adenylate cyclase-activating G protein-coupled receptor signaling pathway"/>
    <property type="evidence" value="ECO:0007669"/>
    <property type="project" value="TreeGrafter"/>
</dbReference>
<evidence type="ECO:0000256" key="5">
    <source>
        <dbReference type="ARBA" id="ARBA00022989"/>
    </source>
</evidence>
<evidence type="ECO:0000313" key="11">
    <source>
        <dbReference type="EMBL" id="OCT79059.1"/>
    </source>
</evidence>
<dbReference type="AlphaFoldDB" id="A0A974CSU6"/>
<feature type="transmembrane region" description="Helical" evidence="9">
    <location>
        <begin position="111"/>
        <end position="136"/>
    </location>
</feature>
<evidence type="ECO:0000256" key="8">
    <source>
        <dbReference type="ARBA" id="ARBA00023180"/>
    </source>
</evidence>
<dbReference type="PROSITE" id="PS50261">
    <property type="entry name" value="G_PROTEIN_RECEP_F2_4"/>
    <property type="match status" value="1"/>
</dbReference>
<feature type="transmembrane region" description="Helical" evidence="9">
    <location>
        <begin position="35"/>
        <end position="57"/>
    </location>
</feature>
<name>A0A974CSU6_XENLA</name>
<gene>
    <name evidence="11" type="ORF">XELAEV_18030155mg</name>
</gene>
<keyword evidence="3 9" id="KW-0812">Transmembrane</keyword>
<evidence type="ECO:0000256" key="4">
    <source>
        <dbReference type="ARBA" id="ARBA00022729"/>
    </source>
</evidence>
<feature type="transmembrane region" description="Helical" evidence="9">
    <location>
        <begin position="234"/>
        <end position="258"/>
    </location>
</feature>
<accession>A0A974CSU6</accession>
<feature type="transmembrane region" description="Helical" evidence="9">
    <location>
        <begin position="69"/>
        <end position="91"/>
    </location>
</feature>